<protein>
    <submittedName>
        <fullName evidence="2">Uncharacterized protein</fullName>
    </submittedName>
</protein>
<evidence type="ECO:0000256" key="1">
    <source>
        <dbReference type="SAM" id="Phobius"/>
    </source>
</evidence>
<keyword evidence="1" id="KW-0812">Transmembrane</keyword>
<organism evidence="2 3">
    <name type="scientific">candidate division WWE3 bacterium RIFOXYD1_FULL_39_9</name>
    <dbReference type="NCBI Taxonomy" id="1802649"/>
    <lineage>
        <taxon>Bacteria</taxon>
        <taxon>Katanobacteria</taxon>
    </lineage>
</organism>
<reference evidence="2 3" key="1">
    <citation type="journal article" date="2016" name="Nat. Commun.">
        <title>Thousands of microbial genomes shed light on interconnected biogeochemical processes in an aquifer system.</title>
        <authorList>
            <person name="Anantharaman K."/>
            <person name="Brown C.T."/>
            <person name="Hug L.A."/>
            <person name="Sharon I."/>
            <person name="Castelle C.J."/>
            <person name="Probst A.J."/>
            <person name="Thomas B.C."/>
            <person name="Singh A."/>
            <person name="Wilkins M.J."/>
            <person name="Karaoz U."/>
            <person name="Brodie E.L."/>
            <person name="Williams K.H."/>
            <person name="Hubbard S.S."/>
            <person name="Banfield J.F."/>
        </authorList>
    </citation>
    <scope>NUCLEOTIDE SEQUENCE [LARGE SCALE GENOMIC DNA]</scope>
</reference>
<gene>
    <name evidence="2" type="ORF">A2619_00995</name>
</gene>
<dbReference type="AlphaFoldDB" id="A0A1F4X9N8"/>
<feature type="transmembrane region" description="Helical" evidence="1">
    <location>
        <begin position="205"/>
        <end position="226"/>
    </location>
</feature>
<name>A0A1F4X9N8_UNCKA</name>
<dbReference type="Proteomes" id="UP000176815">
    <property type="component" value="Unassembled WGS sequence"/>
</dbReference>
<proteinExistence type="predicted"/>
<accession>A0A1F4X9N8</accession>
<sequence>MRLEFYTKTWTCPSCGRGPHLVPGPLGGVSTCTACGSPFTEDVPAQRGSKVTEDQVRAWWAGKGFFCGYCGTWNQNNKIQGPYEGSGEQYVEPNVCSRCGAEAANGIFRPSTASNELAALLIRMGIDVREVAPKHWHEMQDTSGEEIRGDNSGYSLRENADEKPQADPVVFAVLIPSRPSETISESPTWVERATTALSAIPLRKAAAVAGSGLLITLFVLFLMWVFTPHAEQLKVAGYEYSLHAGYSYDDQEFGECYLDDPGCPDSRMTPIATREDWIEPDGYDVVATIETTRIVENEYTDYVYSGNEVECGTDDLGGIEVVAYCTETPDEIKIVETSVSYDYEEIKATYTPYPRTVLEYEVDVVRYDQTSVGSNGQIARQVPTQQLVYPDIPLLTTPEPYRNYGTFVVIFENEEGKIRRYTVNVDEWYQFVIGQIFPNAQVDNAGIIHSLDKP</sequence>
<evidence type="ECO:0000313" key="2">
    <source>
        <dbReference type="EMBL" id="OGC78425.1"/>
    </source>
</evidence>
<dbReference type="EMBL" id="MEWG01000001">
    <property type="protein sequence ID" value="OGC78425.1"/>
    <property type="molecule type" value="Genomic_DNA"/>
</dbReference>
<keyword evidence="1" id="KW-1133">Transmembrane helix</keyword>
<keyword evidence="1" id="KW-0472">Membrane</keyword>
<comment type="caution">
    <text evidence="2">The sequence shown here is derived from an EMBL/GenBank/DDBJ whole genome shotgun (WGS) entry which is preliminary data.</text>
</comment>
<evidence type="ECO:0000313" key="3">
    <source>
        <dbReference type="Proteomes" id="UP000176815"/>
    </source>
</evidence>